<dbReference type="PANTHER" id="PTHR31339:SF9">
    <property type="entry name" value="PLASMIN AND FIBRONECTIN-BINDING PROTEIN A"/>
    <property type="match status" value="1"/>
</dbReference>
<dbReference type="Pfam" id="PF00295">
    <property type="entry name" value="Glyco_hydro_28"/>
    <property type="match status" value="1"/>
</dbReference>
<dbReference type="InterPro" id="IPR012334">
    <property type="entry name" value="Pectin_lyas_fold"/>
</dbReference>
<dbReference type="Gene3D" id="2.160.20.10">
    <property type="entry name" value="Single-stranded right-handed beta-helix, Pectin lyase-like"/>
    <property type="match status" value="1"/>
</dbReference>
<reference evidence="5" key="1">
    <citation type="journal article" date="2021" name="PeerJ">
        <title>Extensive microbial diversity within the chicken gut microbiome revealed by metagenomics and culture.</title>
        <authorList>
            <person name="Gilroy R."/>
            <person name="Ravi A."/>
            <person name="Getino M."/>
            <person name="Pursley I."/>
            <person name="Horton D.L."/>
            <person name="Alikhan N.F."/>
            <person name="Baker D."/>
            <person name="Gharbi K."/>
            <person name="Hall N."/>
            <person name="Watson M."/>
            <person name="Adriaenssens E.M."/>
            <person name="Foster-Nyarko E."/>
            <person name="Jarju S."/>
            <person name="Secka A."/>
            <person name="Antonio M."/>
            <person name="Oren A."/>
            <person name="Chaudhuri R.R."/>
            <person name="La Ragione R."/>
            <person name="Hildebrand F."/>
            <person name="Pallen M.J."/>
        </authorList>
    </citation>
    <scope>NUCLEOTIDE SEQUENCE</scope>
    <source>
        <strain evidence="5">ChiSxjej3B15-24422</strain>
    </source>
</reference>
<dbReference type="PANTHER" id="PTHR31339">
    <property type="entry name" value="PECTIN LYASE-RELATED"/>
    <property type="match status" value="1"/>
</dbReference>
<evidence type="ECO:0000256" key="2">
    <source>
        <dbReference type="ARBA" id="ARBA00022801"/>
    </source>
</evidence>
<dbReference type="InterPro" id="IPR011050">
    <property type="entry name" value="Pectin_lyase_fold/virulence"/>
</dbReference>
<dbReference type="InterPro" id="IPR006626">
    <property type="entry name" value="PbH1"/>
</dbReference>
<keyword evidence="3 4" id="KW-0326">Glycosidase</keyword>
<dbReference type="GO" id="GO:0005975">
    <property type="term" value="P:carbohydrate metabolic process"/>
    <property type="evidence" value="ECO:0007669"/>
    <property type="project" value="InterPro"/>
</dbReference>
<dbReference type="GO" id="GO:0004650">
    <property type="term" value="F:polygalacturonase activity"/>
    <property type="evidence" value="ECO:0007669"/>
    <property type="project" value="InterPro"/>
</dbReference>
<accession>A0A9D1YMY7</accession>
<keyword evidence="2 4" id="KW-0378">Hydrolase</keyword>
<dbReference type="Proteomes" id="UP000824007">
    <property type="component" value="Unassembled WGS sequence"/>
</dbReference>
<evidence type="ECO:0000313" key="6">
    <source>
        <dbReference type="Proteomes" id="UP000824007"/>
    </source>
</evidence>
<comment type="similarity">
    <text evidence="1 4">Belongs to the glycosyl hydrolase 28 family.</text>
</comment>
<evidence type="ECO:0000313" key="5">
    <source>
        <dbReference type="EMBL" id="HIY59532.1"/>
    </source>
</evidence>
<evidence type="ECO:0000256" key="4">
    <source>
        <dbReference type="RuleBase" id="RU361169"/>
    </source>
</evidence>
<name>A0A9D1YMY7_9FIRM</name>
<evidence type="ECO:0000256" key="1">
    <source>
        <dbReference type="ARBA" id="ARBA00008834"/>
    </source>
</evidence>
<organism evidence="5 6">
    <name type="scientific">Candidatus Eisenbergiella pullistercoris</name>
    <dbReference type="NCBI Taxonomy" id="2838555"/>
    <lineage>
        <taxon>Bacteria</taxon>
        <taxon>Bacillati</taxon>
        <taxon>Bacillota</taxon>
        <taxon>Clostridia</taxon>
        <taxon>Lachnospirales</taxon>
        <taxon>Lachnospiraceae</taxon>
        <taxon>Eisenbergiella</taxon>
    </lineage>
</organism>
<dbReference type="AlphaFoldDB" id="A0A9D1YMY7"/>
<dbReference type="EMBL" id="DXDD01000035">
    <property type="protein sequence ID" value="HIY59532.1"/>
    <property type="molecule type" value="Genomic_DNA"/>
</dbReference>
<sequence length="451" mass="49529">MEEKLYPEHTKMGDRKRIQDAIDRVSVSGGGRVILTAGTYLTGTLRLKDGVTLYLEKGALLLGSDRIEDYPDNETCFVDAVGHKRGRALIYAFQANRVGIEGEGVICGRGECFPQEHPDHLIRPFLIRFAGCRQVTVKGVALWRSAAWCLHLLNCEEVRIQDAEIVSRCNKNNDGIDIDGCRDVAVSGCRIDSGDDALCLKSTAGRACRNIRISDCTVTSDWAAFKIGTESAGDFENVEVENCTFFDVNGCGIKVVPTDGGSVDGLYLHDIRMVRCTGPVFIAAGRRMRTYFPELPDAGLGREKTADGKAGAKSCPDSIRNVRIVRVTADVVTAKGSIYQGKQWGNAKGCVVLSGLREHPLENIEISDCRFDMPGGAEEIPEGPVPELGEEYPEFHLFDPLPASGIYVRHAENVTLRKNTLTWKLPDARQETVLEDVREKTAAHAQKGENR</sequence>
<evidence type="ECO:0000256" key="3">
    <source>
        <dbReference type="ARBA" id="ARBA00023295"/>
    </source>
</evidence>
<proteinExistence type="inferred from homology"/>
<reference evidence="5" key="2">
    <citation type="submission" date="2021-04" db="EMBL/GenBank/DDBJ databases">
        <authorList>
            <person name="Gilroy R."/>
        </authorList>
    </citation>
    <scope>NUCLEOTIDE SEQUENCE</scope>
    <source>
        <strain evidence="5">ChiSxjej3B15-24422</strain>
    </source>
</reference>
<gene>
    <name evidence="5" type="ORF">H9831_02455</name>
</gene>
<dbReference type="InterPro" id="IPR051801">
    <property type="entry name" value="GH28_Enzymes"/>
</dbReference>
<dbReference type="InterPro" id="IPR000743">
    <property type="entry name" value="Glyco_hydro_28"/>
</dbReference>
<comment type="caution">
    <text evidence="5">The sequence shown here is derived from an EMBL/GenBank/DDBJ whole genome shotgun (WGS) entry which is preliminary data.</text>
</comment>
<dbReference type="SUPFAM" id="SSF51126">
    <property type="entry name" value="Pectin lyase-like"/>
    <property type="match status" value="1"/>
</dbReference>
<protein>
    <submittedName>
        <fullName evidence="5">Glycoside hydrolase family 28 protein</fullName>
    </submittedName>
</protein>
<dbReference type="SMART" id="SM00710">
    <property type="entry name" value="PbH1"/>
    <property type="match status" value="6"/>
</dbReference>